<dbReference type="eggNOG" id="COG0071">
    <property type="taxonomic scope" value="Bacteria"/>
</dbReference>
<dbReference type="Proteomes" id="UP000004080">
    <property type="component" value="Unassembled WGS sequence"/>
</dbReference>
<dbReference type="PATRIC" id="fig|1196324.3.peg.2062"/>
<organism evidence="1 2">
    <name type="scientific">Fictibacillus macauensis ZFHKF-1</name>
    <dbReference type="NCBI Taxonomy" id="1196324"/>
    <lineage>
        <taxon>Bacteria</taxon>
        <taxon>Bacillati</taxon>
        <taxon>Bacillota</taxon>
        <taxon>Bacilli</taxon>
        <taxon>Bacillales</taxon>
        <taxon>Fictibacillaceae</taxon>
        <taxon>Fictibacillus</taxon>
    </lineage>
</organism>
<gene>
    <name evidence="1" type="ORF">A374_10098</name>
</gene>
<name>I8J1H4_9BACL</name>
<sequence length="168" mass="19745">MTSFFKSFDPFKWVQSQSEAYNHNQQAFDPFKWLENHLTPTHDQASFDVRNHVQQSMTQSLVNTGYHERSNEQEYNYEIHDLNEYIVVRMTLSHENDLSMISLYQSNIELVVANRATGRETRIPLPAVVSSQHVTAHFHAPVVEVTLPKKRRSDQLREIHITMDQRHP</sequence>
<evidence type="ECO:0000313" key="2">
    <source>
        <dbReference type="Proteomes" id="UP000004080"/>
    </source>
</evidence>
<proteinExistence type="predicted"/>
<evidence type="ECO:0000313" key="1">
    <source>
        <dbReference type="EMBL" id="EIT85581.1"/>
    </source>
</evidence>
<comment type="caution">
    <text evidence="1">The sequence shown here is derived from an EMBL/GenBank/DDBJ whole genome shotgun (WGS) entry which is preliminary data.</text>
</comment>
<protein>
    <submittedName>
        <fullName evidence="1">Uncharacterized protein</fullName>
    </submittedName>
</protein>
<accession>I8J1H4</accession>
<dbReference type="AlphaFoldDB" id="I8J1H4"/>
<keyword evidence="2" id="KW-1185">Reference proteome</keyword>
<reference evidence="1 2" key="1">
    <citation type="journal article" date="2012" name="J. Bacteriol.">
        <title>Genome of Bacillus macauensis ZFHKF-1, a Long-Chain-Forming Bacterium.</title>
        <authorList>
            <person name="Cai L."/>
            <person name="Zhang T."/>
        </authorList>
    </citation>
    <scope>NUCLEOTIDE SEQUENCE [LARGE SCALE GENOMIC DNA]</scope>
    <source>
        <strain evidence="1 2">ZFHKF-1</strain>
    </source>
</reference>
<dbReference type="RefSeq" id="WP_007202106.1">
    <property type="nucleotide sequence ID" value="NZ_AKKV01000025.1"/>
</dbReference>
<dbReference type="EMBL" id="AKKV01000025">
    <property type="protein sequence ID" value="EIT85581.1"/>
    <property type="molecule type" value="Genomic_DNA"/>
</dbReference>